<protein>
    <submittedName>
        <fullName evidence="1">Uncharacterized protein</fullName>
    </submittedName>
</protein>
<dbReference type="EMBL" id="JAUSVF010000001">
    <property type="protein sequence ID" value="MDQ0321098.1"/>
    <property type="molecule type" value="Genomic_DNA"/>
</dbReference>
<evidence type="ECO:0000313" key="2">
    <source>
        <dbReference type="Proteomes" id="UP001230207"/>
    </source>
</evidence>
<organism evidence="1 2">
    <name type="scientific">Pararhizobium capsulatum DSM 1112</name>
    <dbReference type="NCBI Taxonomy" id="1121113"/>
    <lineage>
        <taxon>Bacteria</taxon>
        <taxon>Pseudomonadati</taxon>
        <taxon>Pseudomonadota</taxon>
        <taxon>Alphaproteobacteria</taxon>
        <taxon>Hyphomicrobiales</taxon>
        <taxon>Rhizobiaceae</taxon>
        <taxon>Rhizobium/Agrobacterium group</taxon>
        <taxon>Pararhizobium</taxon>
    </lineage>
</organism>
<name>A0ABU0BT14_9HYPH</name>
<reference evidence="1 2" key="1">
    <citation type="submission" date="2023-07" db="EMBL/GenBank/DDBJ databases">
        <title>Genomic Encyclopedia of Type Strains, Phase IV (KMG-IV): sequencing the most valuable type-strain genomes for metagenomic binning, comparative biology and taxonomic classification.</title>
        <authorList>
            <person name="Goeker M."/>
        </authorList>
    </citation>
    <scope>NUCLEOTIDE SEQUENCE [LARGE SCALE GENOMIC DNA]</scope>
    <source>
        <strain evidence="1 2">DSM 1112</strain>
    </source>
</reference>
<accession>A0ABU0BT14</accession>
<comment type="caution">
    <text evidence="1">The sequence shown here is derived from an EMBL/GenBank/DDBJ whole genome shotgun (WGS) entry which is preliminary data.</text>
</comment>
<sequence length="316" mass="34173">MSAGDGLCAEVGVAGVPKYIGASRDYETMFAQLSAAGIDIFFPVFQYQEAPAPATLGHEADFVPPCERTSPAFAALRRHKIRLVVPGGLIYPTSGAFPSIELDPLNALLACAGREAIYGVLGFDEPALNGIGLDASRKLYERVKEIDPSLPVLMVQSPMVIEPGRQDSDAARTQYMEQVRQQSEYADIVGFSLYAIPAAIAKLGSPGHGDEIVDYPTAIDGYMGWLSDNLPGKQTMAVLQSFAYADQFEHAYLTQVAPPEMIAEARDPTKQELKTMAQISIDRGAQLIIWYGSAFKADPASPLWDDVLTVSKALPR</sequence>
<dbReference type="Proteomes" id="UP001230207">
    <property type="component" value="Unassembled WGS sequence"/>
</dbReference>
<dbReference type="RefSeq" id="WP_307231429.1">
    <property type="nucleotide sequence ID" value="NZ_JAUSVF010000001.1"/>
</dbReference>
<gene>
    <name evidence="1" type="ORF">QO002_003236</name>
</gene>
<evidence type="ECO:0000313" key="1">
    <source>
        <dbReference type="EMBL" id="MDQ0321098.1"/>
    </source>
</evidence>
<proteinExistence type="predicted"/>
<keyword evidence="2" id="KW-1185">Reference proteome</keyword>